<evidence type="ECO:0000256" key="1">
    <source>
        <dbReference type="SAM" id="SignalP"/>
    </source>
</evidence>
<dbReference type="Proteomes" id="UP001409585">
    <property type="component" value="Unassembled WGS sequence"/>
</dbReference>
<dbReference type="SUPFAM" id="SSF56925">
    <property type="entry name" value="OMPA-like"/>
    <property type="match status" value="1"/>
</dbReference>
<name>A0AAV3U3Y1_9ALTE</name>
<gene>
    <name evidence="2" type="ORF">GCM10025791_27370</name>
</gene>
<protein>
    <recommendedName>
        <fullName evidence="4">Outer membrane protein beta-barrel domain-containing protein</fullName>
    </recommendedName>
</protein>
<evidence type="ECO:0000313" key="2">
    <source>
        <dbReference type="EMBL" id="GAA4946522.1"/>
    </source>
</evidence>
<keyword evidence="1" id="KW-0732">Signal</keyword>
<feature type="chain" id="PRO_5044022385" description="Outer membrane protein beta-barrel domain-containing protein" evidence="1">
    <location>
        <begin position="26"/>
        <end position="184"/>
    </location>
</feature>
<sequence length="184" mass="20915">MTFNRVFSVVSMACATVLGAVSAQADSVGGDWHLGWGTSHVSEELSRSQAFADEDSEYNGLFSMGYNINRYFGIEVEALRVDDFRLFGRVMWPISERAEFYIRGGAITQSAFDGDSSDFMPAAGLGFRYYITRNFGFNLGYDYSEKSFRGNYLQFNQDNTDYEILRGDVDLQQDIFNATLQWKF</sequence>
<dbReference type="InterPro" id="IPR011250">
    <property type="entry name" value="OMP/PagP_B-barrel"/>
</dbReference>
<reference evidence="3" key="1">
    <citation type="journal article" date="2019" name="Int. J. Syst. Evol. Microbiol.">
        <title>The Global Catalogue of Microorganisms (GCM) 10K type strain sequencing project: providing services to taxonomists for standard genome sequencing and annotation.</title>
        <authorList>
            <consortium name="The Broad Institute Genomics Platform"/>
            <consortium name="The Broad Institute Genome Sequencing Center for Infectious Disease"/>
            <person name="Wu L."/>
            <person name="Ma J."/>
        </authorList>
    </citation>
    <scope>NUCLEOTIDE SEQUENCE [LARGE SCALE GENOMIC DNA]</scope>
    <source>
        <strain evidence="3">JCM 19134</strain>
    </source>
</reference>
<dbReference type="Gene3D" id="2.40.160.20">
    <property type="match status" value="1"/>
</dbReference>
<accession>A0AAV3U3Y1</accession>
<dbReference type="RefSeq" id="WP_345423175.1">
    <property type="nucleotide sequence ID" value="NZ_AP031496.1"/>
</dbReference>
<evidence type="ECO:0008006" key="4">
    <source>
        <dbReference type="Google" id="ProtNLM"/>
    </source>
</evidence>
<dbReference type="EMBL" id="BAABLX010000026">
    <property type="protein sequence ID" value="GAA4946522.1"/>
    <property type="molecule type" value="Genomic_DNA"/>
</dbReference>
<dbReference type="AlphaFoldDB" id="A0AAV3U3Y1"/>
<evidence type="ECO:0000313" key="3">
    <source>
        <dbReference type="Proteomes" id="UP001409585"/>
    </source>
</evidence>
<feature type="signal peptide" evidence="1">
    <location>
        <begin position="1"/>
        <end position="25"/>
    </location>
</feature>
<comment type="caution">
    <text evidence="2">The sequence shown here is derived from an EMBL/GenBank/DDBJ whole genome shotgun (WGS) entry which is preliminary data.</text>
</comment>
<organism evidence="2 3">
    <name type="scientific">Halioxenophilus aromaticivorans</name>
    <dbReference type="NCBI Taxonomy" id="1306992"/>
    <lineage>
        <taxon>Bacteria</taxon>
        <taxon>Pseudomonadati</taxon>
        <taxon>Pseudomonadota</taxon>
        <taxon>Gammaproteobacteria</taxon>
        <taxon>Alteromonadales</taxon>
        <taxon>Alteromonadaceae</taxon>
        <taxon>Halioxenophilus</taxon>
    </lineage>
</organism>
<proteinExistence type="predicted"/>
<keyword evidence="3" id="KW-1185">Reference proteome</keyword>